<protein>
    <submittedName>
        <fullName evidence="1">Polyketide cyclase / dehydrase and lipid transport</fullName>
    </submittedName>
</protein>
<sequence length="152" mass="16761">MPELRVSVDVEAPVPQVWRALVDWERQGEWMPLTDVRVVGGDPHGVGGRIEARTGIPTGDGRHAGLLDTLEITGWHPPRRVDVLHTGRVVRGPGVFEVVPRNAGATVVWTEYLDLPLGALGRAAWPLVRPLAGYALHLGLGRFRDFARRYPN</sequence>
<dbReference type="Proteomes" id="UP000198373">
    <property type="component" value="Unassembled WGS sequence"/>
</dbReference>
<accession>A0A239DCM8</accession>
<keyword evidence="2" id="KW-1185">Reference proteome</keyword>
<dbReference type="EMBL" id="FZOO01000003">
    <property type="protein sequence ID" value="SNS29812.1"/>
    <property type="molecule type" value="Genomic_DNA"/>
</dbReference>
<evidence type="ECO:0000313" key="2">
    <source>
        <dbReference type="Proteomes" id="UP000198373"/>
    </source>
</evidence>
<evidence type="ECO:0000313" key="1">
    <source>
        <dbReference type="EMBL" id="SNS29812.1"/>
    </source>
</evidence>
<dbReference type="InterPro" id="IPR019587">
    <property type="entry name" value="Polyketide_cyclase/dehydratase"/>
</dbReference>
<name>A0A239DCM8_9ACTN</name>
<dbReference type="Pfam" id="PF10604">
    <property type="entry name" value="Polyketide_cyc2"/>
    <property type="match status" value="1"/>
</dbReference>
<dbReference type="SUPFAM" id="SSF55961">
    <property type="entry name" value="Bet v1-like"/>
    <property type="match status" value="1"/>
</dbReference>
<dbReference type="InterPro" id="IPR023393">
    <property type="entry name" value="START-like_dom_sf"/>
</dbReference>
<dbReference type="RefSeq" id="WP_089304936.1">
    <property type="nucleotide sequence ID" value="NZ_FZOO01000003.1"/>
</dbReference>
<gene>
    <name evidence="1" type="ORF">SAMN06893096_103111</name>
</gene>
<dbReference type="CDD" id="cd07812">
    <property type="entry name" value="SRPBCC"/>
    <property type="match status" value="1"/>
</dbReference>
<dbReference type="OrthoDB" id="4823586at2"/>
<organism evidence="1 2">
    <name type="scientific">Geodermatophilus pulveris</name>
    <dbReference type="NCBI Taxonomy" id="1564159"/>
    <lineage>
        <taxon>Bacteria</taxon>
        <taxon>Bacillati</taxon>
        <taxon>Actinomycetota</taxon>
        <taxon>Actinomycetes</taxon>
        <taxon>Geodermatophilales</taxon>
        <taxon>Geodermatophilaceae</taxon>
        <taxon>Geodermatophilus</taxon>
    </lineage>
</organism>
<reference evidence="2" key="1">
    <citation type="submission" date="2017-06" db="EMBL/GenBank/DDBJ databases">
        <authorList>
            <person name="Varghese N."/>
            <person name="Submissions S."/>
        </authorList>
    </citation>
    <scope>NUCLEOTIDE SEQUENCE [LARGE SCALE GENOMIC DNA]</scope>
    <source>
        <strain evidence="2">DSM 46839</strain>
    </source>
</reference>
<dbReference type="Gene3D" id="3.30.530.20">
    <property type="match status" value="1"/>
</dbReference>
<dbReference type="AlphaFoldDB" id="A0A239DCM8"/>
<proteinExistence type="predicted"/>